<keyword evidence="1" id="KW-0028">Amino-acid biosynthesis</keyword>
<organism evidence="7 8">
    <name type="scientific">Alectoria fallacina</name>
    <dbReference type="NCBI Taxonomy" id="1903189"/>
    <lineage>
        <taxon>Eukaryota</taxon>
        <taxon>Fungi</taxon>
        <taxon>Dikarya</taxon>
        <taxon>Ascomycota</taxon>
        <taxon>Pezizomycotina</taxon>
        <taxon>Lecanoromycetes</taxon>
        <taxon>OSLEUM clade</taxon>
        <taxon>Lecanoromycetidae</taxon>
        <taxon>Lecanorales</taxon>
        <taxon>Lecanorineae</taxon>
        <taxon>Parmeliaceae</taxon>
        <taxon>Alectoria</taxon>
    </lineage>
</organism>
<name>A0A8H3FWK2_9LECA</name>
<dbReference type="Gene3D" id="3.30.70.890">
    <property type="entry name" value="GHMP kinase, C-terminal domain"/>
    <property type="match status" value="1"/>
</dbReference>
<evidence type="ECO:0000256" key="6">
    <source>
        <dbReference type="ARBA" id="ARBA00023221"/>
    </source>
</evidence>
<dbReference type="AlphaFoldDB" id="A0A8H3FWK2"/>
<accession>A0A8H3FWK2</accession>
<evidence type="ECO:0000313" key="8">
    <source>
        <dbReference type="Proteomes" id="UP000664203"/>
    </source>
</evidence>
<sequence length="167" mass="18669">MLGNEIGHLHLSKERMFDYCLMVERHPDNIGAACFGGFIGAFMKMQIPPSEPSETLSRSLDAPPEGIGSFHHFRLNSDIKIVVVIPDFHLNTVEARGRLPKTYSREDVVFNTQRCSLLPVLLGETPLSPAKISEAMRDRLHQPYRADLVPGFGQVLKNLTPQTYPGL</sequence>
<keyword evidence="5" id="KW-0067">ATP-binding</keyword>
<evidence type="ECO:0000256" key="3">
    <source>
        <dbReference type="ARBA" id="ARBA00022741"/>
    </source>
</evidence>
<dbReference type="GO" id="GO:0016301">
    <property type="term" value="F:kinase activity"/>
    <property type="evidence" value="ECO:0007669"/>
    <property type="project" value="UniProtKB-KW"/>
</dbReference>
<protein>
    <submittedName>
        <fullName evidence="7">Uncharacterized protein</fullName>
    </submittedName>
</protein>
<dbReference type="PANTHER" id="PTHR20861">
    <property type="entry name" value="HOMOSERINE/4-DIPHOSPHOCYTIDYL-2-C-METHYL-D-ERYTHRITOL KINASE"/>
    <property type="match status" value="1"/>
</dbReference>
<feature type="non-terminal residue" evidence="7">
    <location>
        <position position="167"/>
    </location>
</feature>
<dbReference type="PANTHER" id="PTHR20861:SF1">
    <property type="entry name" value="HOMOSERINE KINASE"/>
    <property type="match status" value="1"/>
</dbReference>
<keyword evidence="8" id="KW-1185">Reference proteome</keyword>
<dbReference type="Gene3D" id="3.30.230.10">
    <property type="match status" value="1"/>
</dbReference>
<reference evidence="7" key="1">
    <citation type="submission" date="2021-03" db="EMBL/GenBank/DDBJ databases">
        <authorList>
            <person name="Tagirdzhanova G."/>
        </authorList>
    </citation>
    <scope>NUCLEOTIDE SEQUENCE</scope>
</reference>
<keyword evidence="4" id="KW-0418">Kinase</keyword>
<dbReference type="OrthoDB" id="195231at2759"/>
<evidence type="ECO:0000313" key="7">
    <source>
        <dbReference type="EMBL" id="CAF9932041.1"/>
    </source>
</evidence>
<evidence type="ECO:0000256" key="4">
    <source>
        <dbReference type="ARBA" id="ARBA00022777"/>
    </source>
</evidence>
<keyword evidence="3" id="KW-0547">Nucleotide-binding</keyword>
<keyword evidence="6" id="KW-0443">Lipid metabolism</keyword>
<dbReference type="InterPro" id="IPR014721">
    <property type="entry name" value="Ribsml_uS5_D2-typ_fold_subgr"/>
</dbReference>
<dbReference type="GO" id="GO:0008652">
    <property type="term" value="P:amino acid biosynthetic process"/>
    <property type="evidence" value="ECO:0007669"/>
    <property type="project" value="UniProtKB-KW"/>
</dbReference>
<evidence type="ECO:0000256" key="2">
    <source>
        <dbReference type="ARBA" id="ARBA00022679"/>
    </source>
</evidence>
<dbReference type="InterPro" id="IPR036554">
    <property type="entry name" value="GHMP_kinase_C_sf"/>
</dbReference>
<keyword evidence="2" id="KW-0808">Transferase</keyword>
<keyword evidence="6" id="KW-0753">Steroid metabolism</keyword>
<dbReference type="PRINTS" id="PR00958">
    <property type="entry name" value="HOMSERKINASE"/>
</dbReference>
<comment type="caution">
    <text evidence="7">The sequence shown here is derived from an EMBL/GenBank/DDBJ whole genome shotgun (WGS) entry which is preliminary data.</text>
</comment>
<dbReference type="EMBL" id="CAJPDR010000317">
    <property type="protein sequence ID" value="CAF9932041.1"/>
    <property type="molecule type" value="Genomic_DNA"/>
</dbReference>
<proteinExistence type="predicted"/>
<dbReference type="GO" id="GO:0005524">
    <property type="term" value="F:ATP binding"/>
    <property type="evidence" value="ECO:0007669"/>
    <property type="project" value="UniProtKB-KW"/>
</dbReference>
<evidence type="ECO:0000256" key="1">
    <source>
        <dbReference type="ARBA" id="ARBA00022605"/>
    </source>
</evidence>
<evidence type="ECO:0000256" key="5">
    <source>
        <dbReference type="ARBA" id="ARBA00022840"/>
    </source>
</evidence>
<dbReference type="GO" id="GO:0008202">
    <property type="term" value="P:steroid metabolic process"/>
    <property type="evidence" value="ECO:0007669"/>
    <property type="project" value="UniProtKB-KW"/>
</dbReference>
<dbReference type="Proteomes" id="UP000664203">
    <property type="component" value="Unassembled WGS sequence"/>
</dbReference>
<gene>
    <name evidence="7" type="ORF">ALECFALPRED_005152</name>
</gene>
<dbReference type="SUPFAM" id="SSF55060">
    <property type="entry name" value="GHMP Kinase, C-terminal domain"/>
    <property type="match status" value="1"/>
</dbReference>